<evidence type="ECO:0000313" key="2">
    <source>
        <dbReference type="EMBL" id="PNT67543.1"/>
    </source>
</evidence>
<feature type="region of interest" description="Disordered" evidence="1">
    <location>
        <begin position="75"/>
        <end position="122"/>
    </location>
</feature>
<dbReference type="EnsemblPlants" id="PNT67543">
    <property type="protein sequence ID" value="PNT67543"/>
    <property type="gene ID" value="BRADI_3g28805v3"/>
</dbReference>
<gene>
    <name evidence="2" type="ORF">BRADI_3g28805v3</name>
</gene>
<feature type="compositionally biased region" description="Basic residues" evidence="1">
    <location>
        <begin position="86"/>
        <end position="99"/>
    </location>
</feature>
<keyword evidence="4" id="KW-1185">Reference proteome</keyword>
<evidence type="ECO:0000313" key="3">
    <source>
        <dbReference type="EnsemblPlants" id="PNT67543"/>
    </source>
</evidence>
<accession>A0A2K2CZU3</accession>
<dbReference type="EMBL" id="CM000882">
    <property type="protein sequence ID" value="PNT67543.1"/>
    <property type="molecule type" value="Genomic_DNA"/>
</dbReference>
<name>A0A2K2CZU3_BRADI</name>
<sequence>MGPPRNLPRALRPCHAVCPARLRSTAAIIREQCLCCLHPLHGHHPPPPSHLAAPLHRHLISLVCCSPSHHLISLAMPRPSSAHPPRPPHHAPPPRRRISSARPRPSTAVAARLPPGALPPPPIATTQLYARVSPYSSLICIDLDPPPTSSTLRGRPWLPRHAGSRR</sequence>
<reference evidence="2 3" key="1">
    <citation type="journal article" date="2010" name="Nature">
        <title>Genome sequencing and analysis of the model grass Brachypodium distachyon.</title>
        <authorList>
            <consortium name="International Brachypodium Initiative"/>
        </authorList>
    </citation>
    <scope>NUCLEOTIDE SEQUENCE [LARGE SCALE GENOMIC DNA]</scope>
    <source>
        <strain evidence="2 3">Bd21</strain>
    </source>
</reference>
<dbReference type="AlphaFoldDB" id="A0A2K2CZU3"/>
<reference evidence="3" key="3">
    <citation type="submission" date="2018-08" db="UniProtKB">
        <authorList>
            <consortium name="EnsemblPlants"/>
        </authorList>
    </citation>
    <scope>IDENTIFICATION</scope>
    <source>
        <strain evidence="3">cv. Bd21</strain>
    </source>
</reference>
<protein>
    <submittedName>
        <fullName evidence="2 3">Uncharacterized protein</fullName>
    </submittedName>
</protein>
<evidence type="ECO:0000256" key="1">
    <source>
        <dbReference type="SAM" id="MobiDB-lite"/>
    </source>
</evidence>
<evidence type="ECO:0000313" key="4">
    <source>
        <dbReference type="Proteomes" id="UP000008810"/>
    </source>
</evidence>
<dbReference type="InParanoid" id="A0A2K2CZU3"/>
<proteinExistence type="predicted"/>
<dbReference type="Gramene" id="PNT67543">
    <property type="protein sequence ID" value="PNT67543"/>
    <property type="gene ID" value="BRADI_3g28805v3"/>
</dbReference>
<organism evidence="2">
    <name type="scientific">Brachypodium distachyon</name>
    <name type="common">Purple false brome</name>
    <name type="synonym">Trachynia distachya</name>
    <dbReference type="NCBI Taxonomy" id="15368"/>
    <lineage>
        <taxon>Eukaryota</taxon>
        <taxon>Viridiplantae</taxon>
        <taxon>Streptophyta</taxon>
        <taxon>Embryophyta</taxon>
        <taxon>Tracheophyta</taxon>
        <taxon>Spermatophyta</taxon>
        <taxon>Magnoliopsida</taxon>
        <taxon>Liliopsida</taxon>
        <taxon>Poales</taxon>
        <taxon>Poaceae</taxon>
        <taxon>BOP clade</taxon>
        <taxon>Pooideae</taxon>
        <taxon>Stipodae</taxon>
        <taxon>Brachypodieae</taxon>
        <taxon>Brachypodium</taxon>
    </lineage>
</organism>
<dbReference type="Proteomes" id="UP000008810">
    <property type="component" value="Chromosome 3"/>
</dbReference>
<reference evidence="2" key="2">
    <citation type="submission" date="2017-06" db="EMBL/GenBank/DDBJ databases">
        <title>WGS assembly of Brachypodium distachyon.</title>
        <authorList>
            <consortium name="The International Brachypodium Initiative"/>
            <person name="Lucas S."/>
            <person name="Harmon-Smith M."/>
            <person name="Lail K."/>
            <person name="Tice H."/>
            <person name="Grimwood J."/>
            <person name="Bruce D."/>
            <person name="Barry K."/>
            <person name="Shu S."/>
            <person name="Lindquist E."/>
            <person name="Wang M."/>
            <person name="Pitluck S."/>
            <person name="Vogel J.P."/>
            <person name="Garvin D.F."/>
            <person name="Mockler T.C."/>
            <person name="Schmutz J."/>
            <person name="Rokhsar D."/>
            <person name="Bevan M.W."/>
        </authorList>
    </citation>
    <scope>NUCLEOTIDE SEQUENCE</scope>
    <source>
        <strain evidence="2">Bd21</strain>
    </source>
</reference>
<feature type="compositionally biased region" description="Low complexity" evidence="1">
    <location>
        <begin position="100"/>
        <end position="115"/>
    </location>
</feature>